<dbReference type="EMBL" id="LT828648">
    <property type="protein sequence ID" value="SLM49899.1"/>
    <property type="molecule type" value="Genomic_DNA"/>
</dbReference>
<dbReference type="STRING" id="1325564.NSJP_3732"/>
<sequence length="103" mass="11617">MPDVDAAGLEDTESIRRTDALSKPKGIMPPLEAVSFAQISRILELTDRLGLNREWVEIPLSPERPGLVRRLTNGKLEIVVDADEPFEHWLASLETRILETQRS</sequence>
<evidence type="ECO:0000313" key="2">
    <source>
        <dbReference type="EMBL" id="SLM49899.1"/>
    </source>
</evidence>
<dbReference type="Proteomes" id="UP000192042">
    <property type="component" value="Chromosome I"/>
</dbReference>
<gene>
    <name evidence="2" type="ORF">NSJP_3732</name>
</gene>
<name>A0A1W1IAJ6_9BACT</name>
<accession>A0A1W1IAJ6</accession>
<proteinExistence type="predicted"/>
<dbReference type="RefSeq" id="WP_155970368.1">
    <property type="nucleotide sequence ID" value="NZ_LT828648.1"/>
</dbReference>
<evidence type="ECO:0000256" key="1">
    <source>
        <dbReference type="SAM" id="MobiDB-lite"/>
    </source>
</evidence>
<dbReference type="KEGG" id="nja:NSJP_3732"/>
<dbReference type="OrthoDB" id="9797860at2"/>
<keyword evidence="3" id="KW-1185">Reference proteome</keyword>
<protein>
    <submittedName>
        <fullName evidence="2">Uncharacterized protein</fullName>
    </submittedName>
</protein>
<feature type="region of interest" description="Disordered" evidence="1">
    <location>
        <begin position="1"/>
        <end position="20"/>
    </location>
</feature>
<reference evidence="2 3" key="1">
    <citation type="submission" date="2017-03" db="EMBL/GenBank/DDBJ databases">
        <authorList>
            <person name="Afonso C.L."/>
            <person name="Miller P.J."/>
            <person name="Scott M.A."/>
            <person name="Spackman E."/>
            <person name="Goraichik I."/>
            <person name="Dimitrov K.M."/>
            <person name="Suarez D.L."/>
            <person name="Swayne D.E."/>
        </authorList>
    </citation>
    <scope>NUCLEOTIDE SEQUENCE [LARGE SCALE GENOMIC DNA]</scope>
    <source>
        <strain evidence="2">Genome sequencing of Nitrospira japonica strain NJ11</strain>
    </source>
</reference>
<evidence type="ECO:0000313" key="3">
    <source>
        <dbReference type="Proteomes" id="UP000192042"/>
    </source>
</evidence>
<organism evidence="2 3">
    <name type="scientific">Nitrospira japonica</name>
    <dbReference type="NCBI Taxonomy" id="1325564"/>
    <lineage>
        <taxon>Bacteria</taxon>
        <taxon>Pseudomonadati</taxon>
        <taxon>Nitrospirota</taxon>
        <taxon>Nitrospiria</taxon>
        <taxon>Nitrospirales</taxon>
        <taxon>Nitrospiraceae</taxon>
        <taxon>Nitrospira</taxon>
    </lineage>
</organism>
<dbReference type="AlphaFoldDB" id="A0A1W1IAJ6"/>